<protein>
    <recommendedName>
        <fullName evidence="3">DNA polymerase III beta sliding clamp C-terminal domain-containing protein</fullName>
    </recommendedName>
</protein>
<dbReference type="AlphaFoldDB" id="A0A1Q8Q3L2"/>
<keyword evidence="2" id="KW-1185">Reference proteome</keyword>
<comment type="caution">
    <text evidence="1">The sequence shown here is derived from an EMBL/GenBank/DDBJ whole genome shotgun (WGS) entry which is preliminary data.</text>
</comment>
<evidence type="ECO:0000313" key="2">
    <source>
        <dbReference type="Proteomes" id="UP000185568"/>
    </source>
</evidence>
<evidence type="ECO:0000313" key="1">
    <source>
        <dbReference type="EMBL" id="OLN21885.1"/>
    </source>
</evidence>
<sequence length="216" mass="24162">MDKQALLKRYAPQYVSLSRKELSGVIVDGAGTAWVTDSYQLLMVRGFFQPADPWQLLHPKTFKPIKLEKGDEPPKNLERLVPDDVLNPYTVTLDESGIQEALQAADLMSKAAELCCKTKPPAVDLVQDEFAMLQMSFQDRTMGVSAKVSFGCTHHDINIAFNPIFFFRALKVFRDADSEQVIMRFPDSGVRPFVIEDPVQGILVLILPVKKLGGHV</sequence>
<accession>A0A1Q8Q3L2</accession>
<organism evidence="1 2">
    <name type="scientific">Domibacillus antri</name>
    <dbReference type="NCBI Taxonomy" id="1714264"/>
    <lineage>
        <taxon>Bacteria</taxon>
        <taxon>Bacillati</taxon>
        <taxon>Bacillota</taxon>
        <taxon>Bacilli</taxon>
        <taxon>Bacillales</taxon>
        <taxon>Bacillaceae</taxon>
        <taxon>Domibacillus</taxon>
    </lineage>
</organism>
<dbReference type="EMBL" id="MSDU01000028">
    <property type="protein sequence ID" value="OLN21885.1"/>
    <property type="molecule type" value="Genomic_DNA"/>
</dbReference>
<dbReference type="RefSeq" id="WP_075399046.1">
    <property type="nucleotide sequence ID" value="NZ_MSDU01000028.1"/>
</dbReference>
<evidence type="ECO:0008006" key="3">
    <source>
        <dbReference type="Google" id="ProtNLM"/>
    </source>
</evidence>
<dbReference type="OrthoDB" id="8421503at2"/>
<dbReference type="Proteomes" id="UP000185568">
    <property type="component" value="Unassembled WGS sequence"/>
</dbReference>
<proteinExistence type="predicted"/>
<dbReference type="STRING" id="1714264.BTO30_12360"/>
<reference evidence="1 2" key="1">
    <citation type="submission" date="2016-12" db="EMBL/GenBank/DDBJ databases">
        <title>Domibacillus antri genome sequencing.</title>
        <authorList>
            <person name="Verma A."/>
            <person name="Krishnamurthi S."/>
        </authorList>
    </citation>
    <scope>NUCLEOTIDE SEQUENCE [LARGE SCALE GENOMIC DNA]</scope>
    <source>
        <strain evidence="1 2">XD80</strain>
    </source>
</reference>
<name>A0A1Q8Q3L2_9BACI</name>
<dbReference type="Gene3D" id="3.70.10.10">
    <property type="match status" value="1"/>
</dbReference>
<gene>
    <name evidence="1" type="ORF">BTO30_12360</name>
</gene>